<proteinExistence type="predicted"/>
<evidence type="ECO:0000313" key="10">
    <source>
        <dbReference type="Proteomes" id="UP000594042"/>
    </source>
</evidence>
<feature type="transmembrane region" description="Helical" evidence="7">
    <location>
        <begin position="235"/>
        <end position="260"/>
    </location>
</feature>
<dbReference type="Proteomes" id="UP000594042">
    <property type="component" value="Chromosome"/>
</dbReference>
<evidence type="ECO:0000256" key="3">
    <source>
        <dbReference type="ARBA" id="ARBA00022475"/>
    </source>
</evidence>
<dbReference type="InterPro" id="IPR020846">
    <property type="entry name" value="MFS_dom"/>
</dbReference>
<dbReference type="InterPro" id="IPR050171">
    <property type="entry name" value="MFS_Transporters"/>
</dbReference>
<dbReference type="InterPro" id="IPR011701">
    <property type="entry name" value="MFS"/>
</dbReference>
<feature type="transmembrane region" description="Helical" evidence="7">
    <location>
        <begin position="311"/>
        <end position="330"/>
    </location>
</feature>
<evidence type="ECO:0000256" key="7">
    <source>
        <dbReference type="SAM" id="Phobius"/>
    </source>
</evidence>
<keyword evidence="2" id="KW-0813">Transport</keyword>
<evidence type="ECO:0000259" key="8">
    <source>
        <dbReference type="PROSITE" id="PS50850"/>
    </source>
</evidence>
<evidence type="ECO:0000256" key="4">
    <source>
        <dbReference type="ARBA" id="ARBA00022692"/>
    </source>
</evidence>
<feature type="transmembrane region" description="Helical" evidence="7">
    <location>
        <begin position="163"/>
        <end position="181"/>
    </location>
</feature>
<keyword evidence="4 7" id="KW-0812">Transmembrane</keyword>
<keyword evidence="3" id="KW-1003">Cell membrane</keyword>
<feature type="domain" description="Major facilitator superfamily (MFS) profile" evidence="8">
    <location>
        <begin position="1"/>
        <end position="219"/>
    </location>
</feature>
<feature type="transmembrane region" description="Helical" evidence="7">
    <location>
        <begin position="128"/>
        <end position="151"/>
    </location>
</feature>
<feature type="transmembrane region" description="Helical" evidence="7">
    <location>
        <begin position="81"/>
        <end position="102"/>
    </location>
</feature>
<dbReference type="PROSITE" id="PS01023">
    <property type="entry name" value="PTR2_2"/>
    <property type="match status" value="1"/>
</dbReference>
<feature type="transmembrane region" description="Helical" evidence="7">
    <location>
        <begin position="52"/>
        <end position="72"/>
    </location>
</feature>
<evidence type="ECO:0000256" key="1">
    <source>
        <dbReference type="ARBA" id="ARBA00004651"/>
    </source>
</evidence>
<organism evidence="9 10">
    <name type="scientific">Coprobacter secundus subsp. similis</name>
    <dbReference type="NCBI Taxonomy" id="2751153"/>
    <lineage>
        <taxon>Bacteria</taxon>
        <taxon>Pseudomonadati</taxon>
        <taxon>Bacteroidota</taxon>
        <taxon>Bacteroidia</taxon>
        <taxon>Bacteroidales</taxon>
        <taxon>Barnesiellaceae</taxon>
        <taxon>Coprobacter</taxon>
    </lineage>
</organism>
<dbReference type="PROSITE" id="PS50850">
    <property type="entry name" value="MFS"/>
    <property type="match status" value="1"/>
</dbReference>
<dbReference type="KEGG" id="copr:Cop2CBH44_27740"/>
<feature type="transmembrane region" description="Helical" evidence="7">
    <location>
        <begin position="336"/>
        <end position="358"/>
    </location>
</feature>
<accession>A0A7G1I173</accession>
<evidence type="ECO:0000256" key="5">
    <source>
        <dbReference type="ARBA" id="ARBA00022989"/>
    </source>
</evidence>
<feature type="transmembrane region" description="Helical" evidence="7">
    <location>
        <begin position="426"/>
        <end position="445"/>
    </location>
</feature>
<dbReference type="PANTHER" id="PTHR23517">
    <property type="entry name" value="RESISTANCE PROTEIN MDTM, PUTATIVE-RELATED-RELATED"/>
    <property type="match status" value="1"/>
</dbReference>
<dbReference type="GO" id="GO:0006857">
    <property type="term" value="P:oligopeptide transport"/>
    <property type="evidence" value="ECO:0007669"/>
    <property type="project" value="InterPro"/>
</dbReference>
<dbReference type="SUPFAM" id="SSF103473">
    <property type="entry name" value="MFS general substrate transporter"/>
    <property type="match status" value="1"/>
</dbReference>
<gene>
    <name evidence="9" type="ORF">Cop2CBH44_27740</name>
</gene>
<name>A0A7G1I173_9BACT</name>
<dbReference type="GO" id="GO:0022857">
    <property type="term" value="F:transmembrane transporter activity"/>
    <property type="evidence" value="ECO:0007669"/>
    <property type="project" value="InterPro"/>
</dbReference>
<dbReference type="InterPro" id="IPR036259">
    <property type="entry name" value="MFS_trans_sf"/>
</dbReference>
<keyword evidence="10" id="KW-1185">Reference proteome</keyword>
<feature type="transmembrane region" description="Helical" evidence="7">
    <location>
        <begin position="280"/>
        <end position="299"/>
    </location>
</feature>
<dbReference type="InterPro" id="IPR018456">
    <property type="entry name" value="PTR2_symporter_CS"/>
</dbReference>
<feature type="transmembrane region" description="Helical" evidence="7">
    <location>
        <begin position="193"/>
        <end position="215"/>
    </location>
</feature>
<comment type="subcellular location">
    <subcellularLocation>
        <location evidence="1">Cell membrane</location>
        <topology evidence="1">Multi-pass membrane protein</topology>
    </subcellularLocation>
</comment>
<dbReference type="PANTHER" id="PTHR23517:SF2">
    <property type="entry name" value="MULTIDRUG RESISTANCE PROTEIN MDTH"/>
    <property type="match status" value="1"/>
</dbReference>
<feature type="transmembrane region" description="Helical" evidence="7">
    <location>
        <begin position="378"/>
        <end position="401"/>
    </location>
</feature>
<dbReference type="EMBL" id="AP023322">
    <property type="protein sequence ID" value="BCI64421.1"/>
    <property type="molecule type" value="Genomic_DNA"/>
</dbReference>
<dbReference type="Pfam" id="PF07690">
    <property type="entry name" value="MFS_1"/>
    <property type="match status" value="1"/>
</dbReference>
<reference evidence="10" key="1">
    <citation type="submission" date="2020-07" db="EMBL/GenBank/DDBJ databases">
        <title>Complete genome sequencing of Coprobacter sp. strain 2CBH44.</title>
        <authorList>
            <person name="Sakamoto M."/>
            <person name="Murakami T."/>
            <person name="Mori H."/>
        </authorList>
    </citation>
    <scope>NUCLEOTIDE SEQUENCE [LARGE SCALE GENOMIC DNA]</scope>
    <source>
        <strain evidence="10">2CBH44</strain>
    </source>
</reference>
<evidence type="ECO:0000256" key="2">
    <source>
        <dbReference type="ARBA" id="ARBA00022448"/>
    </source>
</evidence>
<dbReference type="GO" id="GO:0005886">
    <property type="term" value="C:plasma membrane"/>
    <property type="evidence" value="ECO:0007669"/>
    <property type="project" value="UniProtKB-SubCell"/>
</dbReference>
<sequence>MFVMASGNRFTRVFWTSASVELLERMAYYAVFIVLTLYLSNVYGFSDIEAGIVSGIFSATLSLLPTFSGALADRIGFRSSLLLAFALLSIGYLGLAVLPTLFQSAGMVDYGLITTFTGLRESPLRWTVIPVLLIIVVGGSFIKAVISGTIARETTTTNRARGFSIFYMMVNIGSFTGKTVVEPLRRGMGSEGLVVLNYFSAAMTLLAFILVWMLYRSRQEQGDVKNIREIGSSLLRVLTNGRIIAITLITSGFWMIYMQLYATMPKYVLRMAGDTATPAWYANLNPLVVVLCVNLVTRLMQRYKAVTSMGVGMWLMPFSALLMAAGNLVGSDDILGLHPVAFMMLCGIGVQALAETFISPRYLEYFSLQAPKGDEGLYLGFSHINSCIASFIGFGLSGFLLSKYCPDPQLYATHEAWQAASVHAHYIWYVFAVIGALAAVALFIFGKLTKDDK</sequence>
<keyword evidence="5 7" id="KW-1133">Transmembrane helix</keyword>
<protein>
    <submittedName>
        <fullName evidence="9">MFS transporter</fullName>
    </submittedName>
</protein>
<keyword evidence="6 7" id="KW-0472">Membrane</keyword>
<evidence type="ECO:0000313" key="9">
    <source>
        <dbReference type="EMBL" id="BCI64421.1"/>
    </source>
</evidence>
<evidence type="ECO:0000256" key="6">
    <source>
        <dbReference type="ARBA" id="ARBA00023136"/>
    </source>
</evidence>
<dbReference type="Gene3D" id="1.20.1250.20">
    <property type="entry name" value="MFS general substrate transporter like domains"/>
    <property type="match status" value="1"/>
</dbReference>
<dbReference type="AlphaFoldDB" id="A0A7G1I173"/>